<dbReference type="OrthoDB" id="63533at2759"/>
<dbReference type="Gene3D" id="3.40.50.300">
    <property type="entry name" value="P-loop containing nucleotide triphosphate hydrolases"/>
    <property type="match status" value="1"/>
</dbReference>
<feature type="region of interest" description="Disordered" evidence="5">
    <location>
        <begin position="329"/>
        <end position="355"/>
    </location>
</feature>
<dbReference type="SMART" id="SM00176">
    <property type="entry name" value="RAN"/>
    <property type="match status" value="1"/>
</dbReference>
<dbReference type="InterPro" id="IPR027417">
    <property type="entry name" value="P-loop_NTPase"/>
</dbReference>
<dbReference type="Proteomes" id="UP000006769">
    <property type="component" value="Unassembled WGS sequence"/>
</dbReference>
<dbReference type="VEuPathDB" id="AmoebaDB:ENU1_020550"/>
<keyword evidence="3" id="KW-0342">GTP-binding</keyword>
<reference evidence="6 7" key="1">
    <citation type="submission" date="2011-11" db="EMBL/GenBank/DDBJ databases">
        <authorList>
            <person name="Hannick L."/>
            <person name="Karamycheva S."/>
            <person name="Lorenzi H."/>
            <person name="Caler E."/>
        </authorList>
    </citation>
    <scope>NUCLEOTIDE SEQUENCE [LARGE SCALE GENOMIC DNA]</scope>
    <source>
        <strain evidence="6 7">P19</strain>
    </source>
</reference>
<dbReference type="GO" id="GO:0005525">
    <property type="term" value="F:GTP binding"/>
    <property type="evidence" value="ECO:0007669"/>
    <property type="project" value="UniProtKB-KW"/>
</dbReference>
<evidence type="ECO:0000256" key="3">
    <source>
        <dbReference type="ARBA" id="ARBA00023134"/>
    </source>
</evidence>
<dbReference type="PROSITE" id="PS51421">
    <property type="entry name" value="RAS"/>
    <property type="match status" value="1"/>
</dbReference>
<dbReference type="PROSITE" id="PS51419">
    <property type="entry name" value="RAB"/>
    <property type="match status" value="1"/>
</dbReference>
<dbReference type="SMART" id="SM00173">
    <property type="entry name" value="RAS"/>
    <property type="match status" value="1"/>
</dbReference>
<dbReference type="SMART" id="SM00175">
    <property type="entry name" value="RAB"/>
    <property type="match status" value="1"/>
</dbReference>
<organism evidence="6 7">
    <name type="scientific">Entamoeba nuttalli (strain P19)</name>
    <name type="common">Amoeba</name>
    <dbReference type="NCBI Taxonomy" id="1076696"/>
    <lineage>
        <taxon>Eukaryota</taxon>
        <taxon>Amoebozoa</taxon>
        <taxon>Evosea</taxon>
        <taxon>Archamoebae</taxon>
        <taxon>Mastigamoebida</taxon>
        <taxon>Entamoebidae</taxon>
        <taxon>Entamoeba</taxon>
    </lineage>
</organism>
<keyword evidence="4" id="KW-0449">Lipoprotein</keyword>
<evidence type="ECO:0000313" key="6">
    <source>
        <dbReference type="EMBL" id="EKE42456.1"/>
    </source>
</evidence>
<sequence length="355" mass="39987">MTTQNEPEWKRKLREEKLKNKQKTKSAIGLTKEEDPQKQSLSESKQEIRTSISKPKPKILTKPEEKTNIINKAESEQIPPNQPEKKEEEEQKIIEEPKKIIRLNRNSGISQKDQQQLQKDWKQQIAAVEVLNIQKKSGVAPPNGRKSFHQGTSAKHADMKFIVLGESGVGKTSLITQYVDNLFTPVFVSTVGVDFKKKEFIVDGTHIVSQIWDTAGQERFRTIIPQHYRGVCGVIFVVDVTLRTSFEQISFWINDLKTKSDSKYSAILCGNKIDSEDRIVTTDEMKQLADKNGLLFIETSAKTNTNVTDLFTTLARDVLVKQPEIINKPPPAKAPVRVHQSSNSNSSTASQGGCC</sequence>
<feature type="compositionally biased region" description="Polar residues" evidence="5">
    <location>
        <begin position="38"/>
        <end position="53"/>
    </location>
</feature>
<protein>
    <submittedName>
        <fullName evidence="6">Rab family GTPase</fullName>
    </submittedName>
</protein>
<comment type="similarity">
    <text evidence="1">Belongs to the small GTPase superfamily. Rho family.</text>
</comment>
<dbReference type="NCBIfam" id="TIGR00231">
    <property type="entry name" value="small_GTP"/>
    <property type="match status" value="1"/>
</dbReference>
<dbReference type="EMBL" id="JH925441">
    <property type="protein sequence ID" value="EKE42456.1"/>
    <property type="molecule type" value="Genomic_DNA"/>
</dbReference>
<dbReference type="GO" id="GO:0003924">
    <property type="term" value="F:GTPase activity"/>
    <property type="evidence" value="ECO:0007669"/>
    <property type="project" value="InterPro"/>
</dbReference>
<dbReference type="GeneID" id="20071377"/>
<gene>
    <name evidence="6" type="ORF">ENU1_020550</name>
</gene>
<proteinExistence type="inferred from homology"/>
<dbReference type="RefSeq" id="XP_008855203.1">
    <property type="nucleotide sequence ID" value="XM_008856981.1"/>
</dbReference>
<dbReference type="InterPro" id="IPR050227">
    <property type="entry name" value="Rab"/>
</dbReference>
<accession>K2GI49</accession>
<dbReference type="PRINTS" id="PR00449">
    <property type="entry name" value="RASTRNSFRMNG"/>
</dbReference>
<dbReference type="PANTHER" id="PTHR47977">
    <property type="entry name" value="RAS-RELATED PROTEIN RAB"/>
    <property type="match status" value="1"/>
</dbReference>
<evidence type="ECO:0000256" key="1">
    <source>
        <dbReference type="ARBA" id="ARBA00010142"/>
    </source>
</evidence>
<keyword evidence="2" id="KW-0547">Nucleotide-binding</keyword>
<dbReference type="OMA" id="GISFWIA"/>
<feature type="region of interest" description="Disordered" evidence="5">
    <location>
        <begin position="1"/>
        <end position="91"/>
    </location>
</feature>
<dbReference type="AlphaFoldDB" id="K2GI49"/>
<dbReference type="Pfam" id="PF00071">
    <property type="entry name" value="Ras"/>
    <property type="match status" value="1"/>
</dbReference>
<evidence type="ECO:0000256" key="5">
    <source>
        <dbReference type="SAM" id="MobiDB-lite"/>
    </source>
</evidence>
<name>K2GI49_ENTNP</name>
<dbReference type="SMART" id="SM00174">
    <property type="entry name" value="RHO"/>
    <property type="match status" value="1"/>
</dbReference>
<evidence type="ECO:0000313" key="7">
    <source>
        <dbReference type="Proteomes" id="UP000006769"/>
    </source>
</evidence>
<dbReference type="SUPFAM" id="SSF52540">
    <property type="entry name" value="P-loop containing nucleoside triphosphate hydrolases"/>
    <property type="match status" value="1"/>
</dbReference>
<dbReference type="FunFam" id="3.40.50.300:FF:001129">
    <property type="entry name" value="ras-related protein Rab-44 isoform X2"/>
    <property type="match status" value="1"/>
</dbReference>
<dbReference type="CDD" id="cd00154">
    <property type="entry name" value="Rab"/>
    <property type="match status" value="1"/>
</dbReference>
<evidence type="ECO:0000256" key="2">
    <source>
        <dbReference type="ARBA" id="ARBA00022741"/>
    </source>
</evidence>
<dbReference type="InterPro" id="IPR001806">
    <property type="entry name" value="Small_GTPase"/>
</dbReference>
<dbReference type="InterPro" id="IPR005225">
    <property type="entry name" value="Small_GTP-bd"/>
</dbReference>
<evidence type="ECO:0000256" key="4">
    <source>
        <dbReference type="ARBA" id="ARBA00023288"/>
    </source>
</evidence>
<feature type="compositionally biased region" description="Basic and acidic residues" evidence="5">
    <location>
        <begin position="7"/>
        <end position="19"/>
    </location>
</feature>